<keyword evidence="2" id="KW-1185">Reference proteome</keyword>
<evidence type="ECO:0008006" key="3">
    <source>
        <dbReference type="Google" id="ProtNLM"/>
    </source>
</evidence>
<organism evidence="1 2">
    <name type="scientific">Aspergillus tanneri</name>
    <dbReference type="NCBI Taxonomy" id="1220188"/>
    <lineage>
        <taxon>Eukaryota</taxon>
        <taxon>Fungi</taxon>
        <taxon>Dikarya</taxon>
        <taxon>Ascomycota</taxon>
        <taxon>Pezizomycotina</taxon>
        <taxon>Eurotiomycetes</taxon>
        <taxon>Eurotiomycetidae</taxon>
        <taxon>Eurotiales</taxon>
        <taxon>Aspergillaceae</taxon>
        <taxon>Aspergillus</taxon>
        <taxon>Aspergillus subgen. Circumdati</taxon>
    </lineage>
</organism>
<proteinExistence type="predicted"/>
<dbReference type="Gene3D" id="1.10.1200.10">
    <property type="entry name" value="ACP-like"/>
    <property type="match status" value="1"/>
</dbReference>
<dbReference type="InterPro" id="IPR006162">
    <property type="entry name" value="Ppantetheine_attach_site"/>
</dbReference>
<dbReference type="InterPro" id="IPR036736">
    <property type="entry name" value="ACP-like_sf"/>
</dbReference>
<dbReference type="AlphaFoldDB" id="A0A4S3J0J2"/>
<evidence type="ECO:0000313" key="1">
    <source>
        <dbReference type="EMBL" id="THC88230.1"/>
    </source>
</evidence>
<dbReference type="SUPFAM" id="SSF47336">
    <property type="entry name" value="ACP-like"/>
    <property type="match status" value="1"/>
</dbReference>
<reference evidence="1 2" key="1">
    <citation type="submission" date="2019-03" db="EMBL/GenBank/DDBJ databases">
        <title>The genome sequence of a newly discovered highly antifungal drug resistant Aspergillus species, Aspergillus tanneri NIH 1004.</title>
        <authorList>
            <person name="Mounaud S."/>
            <person name="Singh I."/>
            <person name="Joardar V."/>
            <person name="Pakala S."/>
            <person name="Pakala S."/>
            <person name="Venepally P."/>
            <person name="Hoover J."/>
            <person name="Nierman W."/>
            <person name="Chung J."/>
            <person name="Losada L."/>
        </authorList>
    </citation>
    <scope>NUCLEOTIDE SEQUENCE [LARGE SCALE GENOMIC DNA]</scope>
    <source>
        <strain evidence="1 2">NIH1004</strain>
    </source>
</reference>
<gene>
    <name evidence="1" type="ORF">EYZ11_012326</name>
</gene>
<name>A0A4S3J0J2_9EURO</name>
<protein>
    <recommendedName>
        <fullName evidence="3">Carrier domain-containing protein</fullName>
    </recommendedName>
</protein>
<sequence length="200" mass="22240">MTAAAIILSRYENILISPLLHFAGVQVNDPVVYCSKSSRLEQGQTELTIGGEVFVGKRPIFIVEEVSKVISRDREKQMAMDIKTKLRQRLPDYMVLRAEVANWPEETPVNYRFVSGTKLAPRTEIERTLQSIFFHLGGDSMKMVGLAREAGLTLTVADIFNHRILSELAQVARVLSKDELSDASPSAFCLLGSAKTRAEA</sequence>
<dbReference type="Proteomes" id="UP000308092">
    <property type="component" value="Unassembled WGS sequence"/>
</dbReference>
<dbReference type="VEuPathDB" id="FungiDB:EYZ11_012326"/>
<dbReference type="EMBL" id="SOSA01000901">
    <property type="protein sequence ID" value="THC88230.1"/>
    <property type="molecule type" value="Genomic_DNA"/>
</dbReference>
<dbReference type="PROSITE" id="PS00012">
    <property type="entry name" value="PHOSPHOPANTETHEINE"/>
    <property type="match status" value="1"/>
</dbReference>
<evidence type="ECO:0000313" key="2">
    <source>
        <dbReference type="Proteomes" id="UP000308092"/>
    </source>
</evidence>
<comment type="caution">
    <text evidence="1">The sequence shown here is derived from an EMBL/GenBank/DDBJ whole genome shotgun (WGS) entry which is preliminary data.</text>
</comment>
<accession>A0A4S3J0J2</accession>
<dbReference type="STRING" id="1220188.A0A4S3J0J2"/>